<evidence type="ECO:0000256" key="3">
    <source>
        <dbReference type="ARBA" id="ARBA00022801"/>
    </source>
</evidence>
<comment type="catalytic activity">
    <reaction evidence="7">
        <text>Couples ATP hydrolysis with the unwinding of duplex DNA by translocating in the 3'-5' direction.</text>
        <dbReference type="EC" id="5.6.2.4"/>
    </reaction>
</comment>
<dbReference type="PROSITE" id="PS51198">
    <property type="entry name" value="UVRD_HELICASE_ATP_BIND"/>
    <property type="match status" value="1"/>
</dbReference>
<keyword evidence="13" id="KW-1185">Reference proteome</keyword>
<keyword evidence="3 10" id="KW-0378">Hydrolase</keyword>
<dbReference type="PANTHER" id="PTHR11070">
    <property type="entry name" value="UVRD / RECB / PCRA DNA HELICASE FAMILY MEMBER"/>
    <property type="match status" value="1"/>
</dbReference>
<dbReference type="GO" id="GO:0005524">
    <property type="term" value="F:ATP binding"/>
    <property type="evidence" value="ECO:0007669"/>
    <property type="project" value="UniProtKB-UniRule"/>
</dbReference>
<dbReference type="InterPro" id="IPR014016">
    <property type="entry name" value="UvrD-like_ATP-bd"/>
</dbReference>
<accession>A0A5K7Z700</accession>
<dbReference type="InterPro" id="IPR014017">
    <property type="entry name" value="DNA_helicase_UvrD-like_C"/>
</dbReference>
<dbReference type="EMBL" id="AP021875">
    <property type="protein sequence ID" value="BBO77782.1"/>
    <property type="molecule type" value="Genomic_DNA"/>
</dbReference>
<dbReference type="PANTHER" id="PTHR11070:SF3">
    <property type="entry name" value="DNA 3'-5' HELICASE"/>
    <property type="match status" value="1"/>
</dbReference>
<keyword evidence="5 10" id="KW-0067">ATP-binding</keyword>
<dbReference type="GO" id="GO:0016887">
    <property type="term" value="F:ATP hydrolysis activity"/>
    <property type="evidence" value="ECO:0007669"/>
    <property type="project" value="RHEA"/>
</dbReference>
<keyword evidence="2 10" id="KW-0547">Nucleotide-binding</keyword>
<dbReference type="OrthoDB" id="5461146at2"/>
<name>A0A5K7Z700_9BACT</name>
<dbReference type="KEGG" id="dwd:DSCW_51990"/>
<dbReference type="GO" id="GO:0003677">
    <property type="term" value="F:DNA binding"/>
    <property type="evidence" value="ECO:0007669"/>
    <property type="project" value="InterPro"/>
</dbReference>
<dbReference type="GO" id="GO:0043138">
    <property type="term" value="F:3'-5' DNA helicase activity"/>
    <property type="evidence" value="ECO:0007669"/>
    <property type="project" value="UniProtKB-EC"/>
</dbReference>
<evidence type="ECO:0000256" key="7">
    <source>
        <dbReference type="ARBA" id="ARBA00034617"/>
    </source>
</evidence>
<evidence type="ECO:0000313" key="13">
    <source>
        <dbReference type="Proteomes" id="UP000427769"/>
    </source>
</evidence>
<evidence type="ECO:0000256" key="5">
    <source>
        <dbReference type="ARBA" id="ARBA00022840"/>
    </source>
</evidence>
<gene>
    <name evidence="12" type="primary">uvrD</name>
    <name evidence="12" type="ORF">DSCW_51990</name>
</gene>
<dbReference type="Gene3D" id="3.40.50.300">
    <property type="entry name" value="P-loop containing nucleotide triphosphate hydrolases"/>
    <property type="match status" value="2"/>
</dbReference>
<feature type="binding site" evidence="10">
    <location>
        <begin position="31"/>
        <end position="38"/>
    </location>
    <ligand>
        <name>ATP</name>
        <dbReference type="ChEBI" id="CHEBI:30616"/>
    </ligand>
</feature>
<comment type="catalytic activity">
    <reaction evidence="9">
        <text>ATP + H2O = ADP + phosphate + H(+)</text>
        <dbReference type="Rhea" id="RHEA:13065"/>
        <dbReference type="ChEBI" id="CHEBI:15377"/>
        <dbReference type="ChEBI" id="CHEBI:15378"/>
        <dbReference type="ChEBI" id="CHEBI:30616"/>
        <dbReference type="ChEBI" id="CHEBI:43474"/>
        <dbReference type="ChEBI" id="CHEBI:456216"/>
        <dbReference type="EC" id="5.6.2.4"/>
    </reaction>
</comment>
<organism evidence="12 13">
    <name type="scientific">Desulfosarcina widdelii</name>
    <dbReference type="NCBI Taxonomy" id="947919"/>
    <lineage>
        <taxon>Bacteria</taxon>
        <taxon>Pseudomonadati</taxon>
        <taxon>Thermodesulfobacteriota</taxon>
        <taxon>Desulfobacteria</taxon>
        <taxon>Desulfobacterales</taxon>
        <taxon>Desulfosarcinaceae</taxon>
        <taxon>Desulfosarcina</taxon>
    </lineage>
</organism>
<comment type="similarity">
    <text evidence="1">Belongs to the helicase family. UvrD subfamily.</text>
</comment>
<feature type="domain" description="UvrD-like helicase ATP-binding" evidence="11">
    <location>
        <begin position="10"/>
        <end position="290"/>
    </location>
</feature>
<evidence type="ECO:0000256" key="2">
    <source>
        <dbReference type="ARBA" id="ARBA00022741"/>
    </source>
</evidence>
<reference evidence="12 13" key="1">
    <citation type="submission" date="2019-11" db="EMBL/GenBank/DDBJ databases">
        <title>Comparative genomics of hydrocarbon-degrading Desulfosarcina strains.</title>
        <authorList>
            <person name="Watanabe M."/>
            <person name="Kojima H."/>
            <person name="Fukui M."/>
        </authorList>
    </citation>
    <scope>NUCLEOTIDE SEQUENCE [LARGE SCALE GENOMIC DNA]</scope>
    <source>
        <strain evidence="12 13">PP31</strain>
    </source>
</reference>
<evidence type="ECO:0000256" key="4">
    <source>
        <dbReference type="ARBA" id="ARBA00022806"/>
    </source>
</evidence>
<dbReference type="EC" id="5.6.2.4" evidence="8"/>
<protein>
    <recommendedName>
        <fullName evidence="8">DNA 3'-5' helicase</fullName>
        <ecNumber evidence="8">5.6.2.4</ecNumber>
    </recommendedName>
</protein>
<sequence>MKKEKLAFRAKPTKEQLRVIECEDPVISLRGYHGTGKTKTAAEFAIHRLQADRKCRVLVVTLTKRAAANFADRLYGTPDWEPYFNRRVRVGTFHSFAQSYVRKFASRIGFTSLFSLDNDINSKVLNDIVKDKNIDFSENPAKDLNDLYKMHVRSAKGIKSTVQQHIKKRKDQKGVIKILKRMRRQKKKMNVMEHDDTLYYFRRLLKEEARVVNAVLRDFSYMVVDEFQDTTNVQWQTMKILIRTGMRFLGAGDPFQTLFRYTGASLNRFNEFESINGCRKFELTENHRTTKHIVALANAVLSQHSPNNKNKIWSNKDGPKPQVLLNPNMGFLCKAIIEKIRLHIQDDGLSLNDMLVTFRNDSITNYFRKMLNKMKLPYVYHSKTAIDIPEVVAVVTSILEASLDNGNKAHWKKVLPYLSGIGVQKTEKILKMLAGNKYRYQGLRTISEEMDMVDLGKLYKLFLRVNLSKDKPLRSVKMMLNFLKGLKKRMPGIEIHFKQLIMTAEKSIDTADLIDNLKQHSFGQYYIPKRHQRTDNFLTLGNVHQIKGQEFKVVFILGSYDTFFETHNSFENEDSITDELLIMHTAITRSRRYLYILLPMTHFDWAGKRHPINSSIFIRNCASELCETLSVEPD</sequence>
<evidence type="ECO:0000256" key="1">
    <source>
        <dbReference type="ARBA" id="ARBA00009922"/>
    </source>
</evidence>
<evidence type="ECO:0000256" key="9">
    <source>
        <dbReference type="ARBA" id="ARBA00048988"/>
    </source>
</evidence>
<dbReference type="GO" id="GO:0000725">
    <property type="term" value="P:recombinational repair"/>
    <property type="evidence" value="ECO:0007669"/>
    <property type="project" value="TreeGrafter"/>
</dbReference>
<dbReference type="Gene3D" id="1.10.10.160">
    <property type="match status" value="1"/>
</dbReference>
<dbReference type="InterPro" id="IPR000212">
    <property type="entry name" value="DNA_helicase_UvrD/REP"/>
</dbReference>
<dbReference type="InterPro" id="IPR027417">
    <property type="entry name" value="P-loop_NTPase"/>
</dbReference>
<evidence type="ECO:0000256" key="10">
    <source>
        <dbReference type="PROSITE-ProRule" id="PRU00560"/>
    </source>
</evidence>
<dbReference type="InterPro" id="IPR013986">
    <property type="entry name" value="DExx_box_DNA_helicase_dom_sf"/>
</dbReference>
<dbReference type="Pfam" id="PF13361">
    <property type="entry name" value="UvrD_C"/>
    <property type="match status" value="1"/>
</dbReference>
<evidence type="ECO:0000259" key="11">
    <source>
        <dbReference type="PROSITE" id="PS51198"/>
    </source>
</evidence>
<keyword evidence="4 10" id="KW-0347">Helicase</keyword>
<dbReference type="Gene3D" id="1.10.486.10">
    <property type="entry name" value="PCRA, domain 4"/>
    <property type="match status" value="1"/>
</dbReference>
<keyword evidence="6" id="KW-0413">Isomerase</keyword>
<dbReference type="SUPFAM" id="SSF52540">
    <property type="entry name" value="P-loop containing nucleoside triphosphate hydrolases"/>
    <property type="match status" value="1"/>
</dbReference>
<dbReference type="Pfam" id="PF00580">
    <property type="entry name" value="UvrD-helicase"/>
    <property type="match status" value="1"/>
</dbReference>
<evidence type="ECO:0000256" key="6">
    <source>
        <dbReference type="ARBA" id="ARBA00023235"/>
    </source>
</evidence>
<dbReference type="GO" id="GO:0005829">
    <property type="term" value="C:cytosol"/>
    <property type="evidence" value="ECO:0007669"/>
    <property type="project" value="TreeGrafter"/>
</dbReference>
<dbReference type="Proteomes" id="UP000427769">
    <property type="component" value="Chromosome"/>
</dbReference>
<evidence type="ECO:0000256" key="8">
    <source>
        <dbReference type="ARBA" id="ARBA00034808"/>
    </source>
</evidence>
<dbReference type="AlphaFoldDB" id="A0A5K7Z700"/>
<proteinExistence type="inferred from homology"/>
<dbReference type="RefSeq" id="WP_155306492.1">
    <property type="nucleotide sequence ID" value="NZ_AP021875.1"/>
</dbReference>
<evidence type="ECO:0000313" key="12">
    <source>
        <dbReference type="EMBL" id="BBO77782.1"/>
    </source>
</evidence>